<dbReference type="PANTHER" id="PTHR46796:SF13">
    <property type="entry name" value="HTH-TYPE TRANSCRIPTIONAL ACTIVATOR RHAS"/>
    <property type="match status" value="1"/>
</dbReference>
<dbReference type="Pfam" id="PF20240">
    <property type="entry name" value="DUF6597"/>
    <property type="match status" value="1"/>
</dbReference>
<keyword evidence="6" id="KW-1185">Reference proteome</keyword>
<reference evidence="5 6" key="1">
    <citation type="submission" date="2019-04" db="EMBL/GenBank/DDBJ databases">
        <title>Altererythrobacter aquimixticola sp. nov., isolated from sediment of junction between the ocean and a freshwater spring.</title>
        <authorList>
            <person name="Yoon J.-H."/>
        </authorList>
    </citation>
    <scope>NUCLEOTIDE SEQUENCE [LARGE SCALE GENOMIC DNA]</scope>
    <source>
        <strain evidence="5 6">SSKS-13</strain>
    </source>
</reference>
<dbReference type="Gene3D" id="1.10.10.60">
    <property type="entry name" value="Homeodomain-like"/>
    <property type="match status" value="1"/>
</dbReference>
<organism evidence="5 6">
    <name type="scientific">Alteraurantiacibacter aquimixticola</name>
    <dbReference type="NCBI Taxonomy" id="2489173"/>
    <lineage>
        <taxon>Bacteria</taxon>
        <taxon>Pseudomonadati</taxon>
        <taxon>Pseudomonadota</taxon>
        <taxon>Alphaproteobacteria</taxon>
        <taxon>Sphingomonadales</taxon>
        <taxon>Erythrobacteraceae</taxon>
        <taxon>Alteraurantiacibacter</taxon>
    </lineage>
</organism>
<dbReference type="GO" id="GO:0003700">
    <property type="term" value="F:DNA-binding transcription factor activity"/>
    <property type="evidence" value="ECO:0007669"/>
    <property type="project" value="InterPro"/>
</dbReference>
<dbReference type="PROSITE" id="PS01124">
    <property type="entry name" value="HTH_ARAC_FAMILY_2"/>
    <property type="match status" value="1"/>
</dbReference>
<dbReference type="PANTHER" id="PTHR46796">
    <property type="entry name" value="HTH-TYPE TRANSCRIPTIONAL ACTIVATOR RHAS-RELATED"/>
    <property type="match status" value="1"/>
</dbReference>
<accession>A0A4T3F1L2</accession>
<evidence type="ECO:0000313" key="6">
    <source>
        <dbReference type="Proteomes" id="UP000309389"/>
    </source>
</evidence>
<dbReference type="AlphaFoldDB" id="A0A4T3F1L2"/>
<comment type="caution">
    <text evidence="5">The sequence shown here is derived from an EMBL/GenBank/DDBJ whole genome shotgun (WGS) entry which is preliminary data.</text>
</comment>
<dbReference type="Pfam" id="PF12833">
    <property type="entry name" value="HTH_18"/>
    <property type="match status" value="1"/>
</dbReference>
<name>A0A4T3F1L2_9SPHN</name>
<dbReference type="Proteomes" id="UP000309389">
    <property type="component" value="Unassembled WGS sequence"/>
</dbReference>
<keyword evidence="3" id="KW-0804">Transcription</keyword>
<dbReference type="EMBL" id="SSHH01000004">
    <property type="protein sequence ID" value="TIX49252.1"/>
    <property type="molecule type" value="Genomic_DNA"/>
</dbReference>
<dbReference type="OrthoDB" id="2559672at2"/>
<dbReference type="InterPro" id="IPR046532">
    <property type="entry name" value="DUF6597"/>
</dbReference>
<feature type="domain" description="HTH araC/xylS-type" evidence="4">
    <location>
        <begin position="193"/>
        <end position="282"/>
    </location>
</feature>
<evidence type="ECO:0000256" key="3">
    <source>
        <dbReference type="ARBA" id="ARBA00023163"/>
    </source>
</evidence>
<dbReference type="InterPro" id="IPR050204">
    <property type="entry name" value="AraC_XylS_family_regulators"/>
</dbReference>
<evidence type="ECO:0000313" key="5">
    <source>
        <dbReference type="EMBL" id="TIX49252.1"/>
    </source>
</evidence>
<keyword evidence="2" id="KW-0238">DNA-binding</keyword>
<proteinExistence type="predicted"/>
<evidence type="ECO:0000256" key="2">
    <source>
        <dbReference type="ARBA" id="ARBA00023125"/>
    </source>
</evidence>
<keyword evidence="1" id="KW-0805">Transcription regulation</keyword>
<evidence type="ECO:0000256" key="1">
    <source>
        <dbReference type="ARBA" id="ARBA00023015"/>
    </source>
</evidence>
<protein>
    <submittedName>
        <fullName evidence="5">AraC family transcriptional regulator</fullName>
    </submittedName>
</protein>
<sequence>MARRRKPAIDPALAPRLGVSRDGQPLSLNRLPAPDLAPWIGWLYATSVEAPPDYELNCSLLSDTAMIRIQLEGNWSAQTRDGHISGTTGALYFGPQSKAMPITVRGSFTSVGIALKPGTGHSVTGLPAADFVDRIVPCEEVGLPVGAALGALDPTGAPEDWLKALETIARAFLCGAKAKEPNAISARLEWLALTDPSASVADFAEENGISLRQLERNCRRDFGVTPKQVLRRARALDMASSLRGVSDMAEEDEMILRYYDQSHMTHEFSRLFGMTPRQFVETPQPLMTLALESRQSRRLALLERLTPGKPRPWQKAD</sequence>
<dbReference type="InterPro" id="IPR018060">
    <property type="entry name" value="HTH_AraC"/>
</dbReference>
<dbReference type="SMART" id="SM00342">
    <property type="entry name" value="HTH_ARAC"/>
    <property type="match status" value="1"/>
</dbReference>
<dbReference type="GO" id="GO:0043565">
    <property type="term" value="F:sequence-specific DNA binding"/>
    <property type="evidence" value="ECO:0007669"/>
    <property type="project" value="InterPro"/>
</dbReference>
<gene>
    <name evidence="5" type="ORF">E5222_16235</name>
</gene>
<evidence type="ECO:0000259" key="4">
    <source>
        <dbReference type="PROSITE" id="PS01124"/>
    </source>
</evidence>